<dbReference type="OrthoDB" id="116799at2"/>
<dbReference type="Pfam" id="PF02585">
    <property type="entry name" value="PIG-L"/>
    <property type="match status" value="1"/>
</dbReference>
<feature type="compositionally biased region" description="Basic residues" evidence="2">
    <location>
        <begin position="1"/>
        <end position="20"/>
    </location>
</feature>
<proteinExistence type="predicted"/>
<evidence type="ECO:0000313" key="3">
    <source>
        <dbReference type="EMBL" id="MTE17641.1"/>
    </source>
</evidence>
<dbReference type="Proteomes" id="UP000473014">
    <property type="component" value="Unassembled WGS sequence"/>
</dbReference>
<dbReference type="SUPFAM" id="SSF102588">
    <property type="entry name" value="LmbE-like"/>
    <property type="match status" value="1"/>
</dbReference>
<keyword evidence="1" id="KW-0862">Zinc</keyword>
<feature type="region of interest" description="Disordered" evidence="2">
    <location>
        <begin position="1"/>
        <end position="39"/>
    </location>
</feature>
<gene>
    <name evidence="3" type="ORF">F0L17_00520</name>
</gene>
<evidence type="ECO:0000256" key="1">
    <source>
        <dbReference type="ARBA" id="ARBA00022833"/>
    </source>
</evidence>
<protein>
    <submittedName>
        <fullName evidence="3">PIG-L family deacetylase</fullName>
    </submittedName>
</protein>
<accession>A0A6G2B5V7</accession>
<dbReference type="GO" id="GO:0016137">
    <property type="term" value="P:glycoside metabolic process"/>
    <property type="evidence" value="ECO:0007669"/>
    <property type="project" value="UniProtKB-ARBA"/>
</dbReference>
<dbReference type="InterPro" id="IPR024078">
    <property type="entry name" value="LmbE-like_dom_sf"/>
</dbReference>
<comment type="caution">
    <text evidence="3">The sequence shown here is derived from an EMBL/GenBank/DDBJ whole genome shotgun (WGS) entry which is preliminary data.</text>
</comment>
<dbReference type="GO" id="GO:0016811">
    <property type="term" value="F:hydrolase activity, acting on carbon-nitrogen (but not peptide) bonds, in linear amides"/>
    <property type="evidence" value="ECO:0007669"/>
    <property type="project" value="TreeGrafter"/>
</dbReference>
<organism evidence="3 4">
    <name type="scientific">Streptomyces taklimakanensis</name>
    <dbReference type="NCBI Taxonomy" id="2569853"/>
    <lineage>
        <taxon>Bacteria</taxon>
        <taxon>Bacillati</taxon>
        <taxon>Actinomycetota</taxon>
        <taxon>Actinomycetes</taxon>
        <taxon>Kitasatosporales</taxon>
        <taxon>Streptomycetaceae</taxon>
        <taxon>Streptomyces</taxon>
    </lineage>
</organism>
<dbReference type="AlphaFoldDB" id="A0A6G2B5V7"/>
<keyword evidence="4" id="KW-1185">Reference proteome</keyword>
<evidence type="ECO:0000313" key="4">
    <source>
        <dbReference type="Proteomes" id="UP000473014"/>
    </source>
</evidence>
<dbReference type="InterPro" id="IPR003737">
    <property type="entry name" value="GlcNAc_PI_deacetylase-related"/>
</dbReference>
<reference evidence="3 4" key="1">
    <citation type="submission" date="2019-11" db="EMBL/GenBank/DDBJ databases">
        <authorList>
            <person name="Yuan L."/>
        </authorList>
    </citation>
    <scope>NUCLEOTIDE SEQUENCE [LARGE SCALE GENOMIC DNA]</scope>
    <source>
        <strain evidence="3 4">TRM43335</strain>
    </source>
</reference>
<dbReference type="PANTHER" id="PTHR12993">
    <property type="entry name" value="N-ACETYLGLUCOSAMINYL-PHOSPHATIDYLINOSITOL DE-N-ACETYLASE-RELATED"/>
    <property type="match status" value="1"/>
</dbReference>
<dbReference type="Gene3D" id="3.40.50.10320">
    <property type="entry name" value="LmbE-like"/>
    <property type="match status" value="1"/>
</dbReference>
<evidence type="ECO:0000256" key="2">
    <source>
        <dbReference type="SAM" id="MobiDB-lite"/>
    </source>
</evidence>
<dbReference type="PANTHER" id="PTHR12993:SF29">
    <property type="entry name" value="BLR3841 PROTEIN"/>
    <property type="match status" value="1"/>
</dbReference>
<name>A0A6G2B5V7_9ACTN</name>
<sequence>MVRRGSARKGSGRRDHRSRRGPVLSVPPRPAPAVTARTPGTRTAVAVSPHLDDAVFSAGGVLAALARAGWSVRVVTCFTASVDDPCPFALSTQLDKGLPAETDYMALRRAEDTAAQRMLGVLPPLHLPLPEAPHRGYGSAPELFASPRAGDTVGAELESLIRPRLAPADLVLAPQGIGGHVDHVITARAVAATAPPSRTCWWRDVPYVVRAPYAAGGPPLGRSADAIEVTVDIGAVLTRKIAAAACYTSQLGFQFGGIERVGGVLSAVARTEARRTGTRCGHGEALKAGSRARRLLDTLFPECPEESRHAR</sequence>
<dbReference type="EMBL" id="WIXO01000001">
    <property type="protein sequence ID" value="MTE17641.1"/>
    <property type="molecule type" value="Genomic_DNA"/>
</dbReference>